<evidence type="ECO:0000256" key="3">
    <source>
        <dbReference type="ARBA" id="ARBA00023163"/>
    </source>
</evidence>
<dbReference type="InterPro" id="IPR036390">
    <property type="entry name" value="WH_DNA-bd_sf"/>
</dbReference>
<dbReference type="Gene3D" id="1.10.10.10">
    <property type="entry name" value="Winged helix-like DNA-binding domain superfamily/Winged helix DNA-binding domain"/>
    <property type="match status" value="1"/>
</dbReference>
<feature type="domain" description="HTH hxlR-type" evidence="4">
    <location>
        <begin position="11"/>
        <end position="108"/>
    </location>
</feature>
<dbReference type="InterPro" id="IPR036388">
    <property type="entry name" value="WH-like_DNA-bd_sf"/>
</dbReference>
<sequence>MRWTDIDRQACSVARALSVVGERWTLLILRDAFLGTRRFDQFQHNLGITRHRLSERLGKLVEQGVLVKVPYQDRPVRHEYRLSRKGLALYPVLMSLARWGDEWMAGDAGPPLEYTHRGCGKKTQPVLACSECGEPLRPESVTTEIGPGLWALAVQIENEESSLPSIPEIIRRSVEDLN</sequence>
<evidence type="ECO:0000313" key="5">
    <source>
        <dbReference type="EMBL" id="TXS91572.1"/>
    </source>
</evidence>
<proteinExistence type="predicted"/>
<dbReference type="PANTHER" id="PTHR33204">
    <property type="entry name" value="TRANSCRIPTIONAL REGULATOR, MARR FAMILY"/>
    <property type="match status" value="1"/>
</dbReference>
<dbReference type="EMBL" id="VRYZ01000004">
    <property type="protein sequence ID" value="TXS91572.1"/>
    <property type="molecule type" value="Genomic_DNA"/>
</dbReference>
<dbReference type="PROSITE" id="PS51118">
    <property type="entry name" value="HTH_HXLR"/>
    <property type="match status" value="1"/>
</dbReference>
<accession>A0A5C8ZVG7</accession>
<gene>
    <name evidence="5" type="ORF">FVW59_10405</name>
</gene>
<dbReference type="InterPro" id="IPR002577">
    <property type="entry name" value="HTH_HxlR"/>
</dbReference>
<evidence type="ECO:0000256" key="1">
    <source>
        <dbReference type="ARBA" id="ARBA00023015"/>
    </source>
</evidence>
<dbReference type="AlphaFoldDB" id="A0A5C8ZVG7"/>
<name>A0A5C8ZVG7_9GAMM</name>
<reference evidence="5 6" key="1">
    <citation type="submission" date="2019-08" db="EMBL/GenBank/DDBJ databases">
        <title>Parahaliea maris sp. nov., isolated from the surface seawater.</title>
        <authorList>
            <person name="Liu Y."/>
        </authorList>
    </citation>
    <scope>NUCLEOTIDE SEQUENCE [LARGE SCALE GENOMIC DNA]</scope>
    <source>
        <strain evidence="5 6">S2-26</strain>
    </source>
</reference>
<dbReference type="OrthoDB" id="9807069at2"/>
<dbReference type="GO" id="GO:0003677">
    <property type="term" value="F:DNA binding"/>
    <property type="evidence" value="ECO:0007669"/>
    <property type="project" value="UniProtKB-KW"/>
</dbReference>
<evidence type="ECO:0000256" key="2">
    <source>
        <dbReference type="ARBA" id="ARBA00023125"/>
    </source>
</evidence>
<keyword evidence="3" id="KW-0804">Transcription</keyword>
<keyword evidence="2" id="KW-0238">DNA-binding</keyword>
<evidence type="ECO:0000313" key="6">
    <source>
        <dbReference type="Proteomes" id="UP000321933"/>
    </source>
</evidence>
<protein>
    <submittedName>
        <fullName evidence="5">Helix-turn-helix transcriptional regulator</fullName>
    </submittedName>
</protein>
<keyword evidence="6" id="KW-1185">Reference proteome</keyword>
<dbReference type="Proteomes" id="UP000321933">
    <property type="component" value="Unassembled WGS sequence"/>
</dbReference>
<dbReference type="PANTHER" id="PTHR33204:SF36">
    <property type="entry name" value="TRANSCRIPTIONAL REGULATORY PROTEIN"/>
    <property type="match status" value="1"/>
</dbReference>
<dbReference type="RefSeq" id="WP_148064204.1">
    <property type="nucleotide sequence ID" value="NZ_VRYZ01000004.1"/>
</dbReference>
<organism evidence="5 6">
    <name type="scientific">Parahaliea aestuarii</name>
    <dbReference type="NCBI Taxonomy" id="1852021"/>
    <lineage>
        <taxon>Bacteria</taxon>
        <taxon>Pseudomonadati</taxon>
        <taxon>Pseudomonadota</taxon>
        <taxon>Gammaproteobacteria</taxon>
        <taxon>Cellvibrionales</taxon>
        <taxon>Halieaceae</taxon>
        <taxon>Parahaliea</taxon>
    </lineage>
</organism>
<dbReference type="SUPFAM" id="SSF46785">
    <property type="entry name" value="Winged helix' DNA-binding domain"/>
    <property type="match status" value="1"/>
</dbReference>
<dbReference type="Pfam" id="PF01638">
    <property type="entry name" value="HxlR"/>
    <property type="match status" value="1"/>
</dbReference>
<keyword evidence="1" id="KW-0805">Transcription regulation</keyword>
<comment type="caution">
    <text evidence="5">The sequence shown here is derived from an EMBL/GenBank/DDBJ whole genome shotgun (WGS) entry which is preliminary data.</text>
</comment>
<evidence type="ECO:0000259" key="4">
    <source>
        <dbReference type="PROSITE" id="PS51118"/>
    </source>
</evidence>